<dbReference type="InterPro" id="IPR041484">
    <property type="entry name" value="TetR_C_25"/>
</dbReference>
<feature type="compositionally biased region" description="Pro residues" evidence="3">
    <location>
        <begin position="219"/>
        <end position="243"/>
    </location>
</feature>
<dbReference type="EMBL" id="JAHBOH010000001">
    <property type="protein sequence ID" value="MBT0993272.1"/>
    <property type="molecule type" value="Genomic_DNA"/>
</dbReference>
<feature type="DNA-binding region" description="H-T-H motif" evidence="2">
    <location>
        <begin position="33"/>
        <end position="52"/>
    </location>
</feature>
<dbReference type="Proteomes" id="UP000722125">
    <property type="component" value="Unassembled WGS sequence"/>
</dbReference>
<protein>
    <submittedName>
        <fullName evidence="5">TetR family transcriptional regulator</fullName>
    </submittedName>
</protein>
<sequence length="251" mass="25644">MLHVRSSPDDLTARARIRDAAMQRFARDGFDTPLRAIAADAGVSAALVIHHFGTKDGLRAACDAHVLEVVGDELATTMRHATPEQTAARIAEADDLAPIVAYLVRSLLAGGALAAHLVDGLVEASARYLADGVADGAVRAGTDVAAMARVLVAVDLGLLLVAQVRASAGTGPAPTSDPRAAIAAMGADVRAVLELYTHGVFADSSYLDAYDLAVTAQAAPPPVSPSPATPPPTTPPPATPPPTTTTLEETP</sequence>
<keyword evidence="6" id="KW-1185">Reference proteome</keyword>
<evidence type="ECO:0000313" key="6">
    <source>
        <dbReference type="Proteomes" id="UP000722125"/>
    </source>
</evidence>
<keyword evidence="1 2" id="KW-0238">DNA-binding</keyword>
<dbReference type="InterPro" id="IPR009057">
    <property type="entry name" value="Homeodomain-like_sf"/>
</dbReference>
<comment type="caution">
    <text evidence="5">The sequence shown here is derived from an EMBL/GenBank/DDBJ whole genome shotgun (WGS) entry which is preliminary data.</text>
</comment>
<organism evidence="5 6">
    <name type="scientific">Cellulomonas fulva</name>
    <dbReference type="NCBI Taxonomy" id="2835530"/>
    <lineage>
        <taxon>Bacteria</taxon>
        <taxon>Bacillati</taxon>
        <taxon>Actinomycetota</taxon>
        <taxon>Actinomycetes</taxon>
        <taxon>Micrococcales</taxon>
        <taxon>Cellulomonadaceae</taxon>
        <taxon>Cellulomonas</taxon>
    </lineage>
</organism>
<dbReference type="PROSITE" id="PS50977">
    <property type="entry name" value="HTH_TETR_2"/>
    <property type="match status" value="1"/>
</dbReference>
<dbReference type="InterPro" id="IPR036271">
    <property type="entry name" value="Tet_transcr_reg_TetR-rel_C_sf"/>
</dbReference>
<reference evidence="5 6" key="1">
    <citation type="submission" date="2021-05" db="EMBL/GenBank/DDBJ databases">
        <title>Description of Cellulomonas sp. DKR-3 sp. nov.</title>
        <authorList>
            <person name="Dahal R.H."/>
            <person name="Chaudhary D.K."/>
        </authorList>
    </citation>
    <scope>NUCLEOTIDE SEQUENCE [LARGE SCALE GENOMIC DNA]</scope>
    <source>
        <strain evidence="5 6">DKR-3</strain>
    </source>
</reference>
<feature type="domain" description="HTH tetR-type" evidence="4">
    <location>
        <begin position="11"/>
        <end position="70"/>
    </location>
</feature>
<dbReference type="PRINTS" id="PR00455">
    <property type="entry name" value="HTHTETR"/>
</dbReference>
<name>A0ABS5TVU1_9CELL</name>
<dbReference type="PANTHER" id="PTHR30055:SF146">
    <property type="entry name" value="HTH-TYPE TRANSCRIPTIONAL DUAL REGULATOR CECR"/>
    <property type="match status" value="1"/>
</dbReference>
<feature type="region of interest" description="Disordered" evidence="3">
    <location>
        <begin position="217"/>
        <end position="251"/>
    </location>
</feature>
<dbReference type="PANTHER" id="PTHR30055">
    <property type="entry name" value="HTH-TYPE TRANSCRIPTIONAL REGULATOR RUTR"/>
    <property type="match status" value="1"/>
</dbReference>
<dbReference type="InterPro" id="IPR001647">
    <property type="entry name" value="HTH_TetR"/>
</dbReference>
<proteinExistence type="predicted"/>
<dbReference type="Gene3D" id="1.10.357.10">
    <property type="entry name" value="Tetracycline Repressor, domain 2"/>
    <property type="match status" value="1"/>
</dbReference>
<evidence type="ECO:0000256" key="2">
    <source>
        <dbReference type="PROSITE-ProRule" id="PRU00335"/>
    </source>
</evidence>
<evidence type="ECO:0000256" key="3">
    <source>
        <dbReference type="SAM" id="MobiDB-lite"/>
    </source>
</evidence>
<evidence type="ECO:0000313" key="5">
    <source>
        <dbReference type="EMBL" id="MBT0993272.1"/>
    </source>
</evidence>
<dbReference type="SUPFAM" id="SSF48498">
    <property type="entry name" value="Tetracyclin repressor-like, C-terminal domain"/>
    <property type="match status" value="1"/>
</dbReference>
<evidence type="ECO:0000256" key="1">
    <source>
        <dbReference type="ARBA" id="ARBA00023125"/>
    </source>
</evidence>
<dbReference type="InterPro" id="IPR050109">
    <property type="entry name" value="HTH-type_TetR-like_transc_reg"/>
</dbReference>
<accession>A0ABS5TVU1</accession>
<dbReference type="SUPFAM" id="SSF46689">
    <property type="entry name" value="Homeodomain-like"/>
    <property type="match status" value="1"/>
</dbReference>
<dbReference type="Pfam" id="PF17933">
    <property type="entry name" value="TetR_C_25"/>
    <property type="match status" value="1"/>
</dbReference>
<dbReference type="Pfam" id="PF00440">
    <property type="entry name" value="TetR_N"/>
    <property type="match status" value="1"/>
</dbReference>
<gene>
    <name evidence="5" type="ORF">KIN34_03085</name>
</gene>
<evidence type="ECO:0000259" key="4">
    <source>
        <dbReference type="PROSITE" id="PS50977"/>
    </source>
</evidence>